<dbReference type="Pfam" id="PF13692">
    <property type="entry name" value="Glyco_trans_1_4"/>
    <property type="match status" value="1"/>
</dbReference>
<dbReference type="GO" id="GO:0016757">
    <property type="term" value="F:glycosyltransferase activity"/>
    <property type="evidence" value="ECO:0007669"/>
    <property type="project" value="TreeGrafter"/>
</dbReference>
<dbReference type="RefSeq" id="WP_113992094.1">
    <property type="nucleotide sequence ID" value="NZ_JAWHPP010000005.1"/>
</dbReference>
<evidence type="ECO:0008006" key="3">
    <source>
        <dbReference type="Google" id="ProtNLM"/>
    </source>
</evidence>
<dbReference type="SUPFAM" id="SSF53756">
    <property type="entry name" value="UDP-Glycosyltransferase/glycogen phosphorylase"/>
    <property type="match status" value="1"/>
</dbReference>
<dbReference type="Proteomes" id="UP000252378">
    <property type="component" value="Unassembled WGS sequence"/>
</dbReference>
<dbReference type="PANTHER" id="PTHR45947:SF13">
    <property type="entry name" value="TRANSFERASE"/>
    <property type="match status" value="1"/>
</dbReference>
<dbReference type="Gene3D" id="3.40.50.2000">
    <property type="entry name" value="Glycogen Phosphorylase B"/>
    <property type="match status" value="2"/>
</dbReference>
<sequence length="414" mass="46706">MKKTIVMVYDKAVISGGAAKIAIQSAVELAKNPDNKVIYFAANAEVDECLQSNEAIKVVCIDTPHIASNKNKIKASLYGIWNGQAKTEFAKLLSDLDPKHTVIHIHGWSKALSVSVVAVAQNMHFPVLITLHDYFAVCPNGGFFNYQKKELCHLEPLSWKCISCNCDKRSYFQKIWRCMRQSVQNRYVKNAKDIHFAYISNRILTLSQPYLKSTKFHYLRNPIDLSDQMVMNHHCSNIYLCAGRVSEEKGVEDFCKAITEVQKNVDIRGQVVGVGPLVDTLKQKYPKIEFVGWVNSVQLTKYYQTARALVFPSICNEGSPLTIPEALSAGLPCIVTDCTSATETITDGINGLIYDTGNVEALKQKIRISLEDTVIDRFQKNIRDSFKCADYSYATYVVQVNRLYDSILMEEQER</sequence>
<gene>
    <name evidence="1" type="ORF">C7J97_03975</name>
</gene>
<dbReference type="CDD" id="cd03801">
    <property type="entry name" value="GT4_PimA-like"/>
    <property type="match status" value="1"/>
</dbReference>
<dbReference type="EMBL" id="PXUP01000004">
    <property type="protein sequence ID" value="RCH47278.1"/>
    <property type="molecule type" value="Genomic_DNA"/>
</dbReference>
<protein>
    <recommendedName>
        <fullName evidence="3">Glycosyltransferase</fullName>
    </recommendedName>
</protein>
<comment type="caution">
    <text evidence="1">The sequence shown here is derived from an EMBL/GenBank/DDBJ whole genome shotgun (WGS) entry which is preliminary data.</text>
</comment>
<organism evidence="1 2">
    <name type="scientific">Faecalibacterium prausnitzii</name>
    <dbReference type="NCBI Taxonomy" id="853"/>
    <lineage>
        <taxon>Bacteria</taxon>
        <taxon>Bacillati</taxon>
        <taxon>Bacillota</taxon>
        <taxon>Clostridia</taxon>
        <taxon>Eubacteriales</taxon>
        <taxon>Oscillospiraceae</taxon>
        <taxon>Faecalibacterium</taxon>
    </lineage>
</organism>
<proteinExistence type="predicted"/>
<dbReference type="AlphaFoldDB" id="A0A367GBJ5"/>
<reference evidence="1 2" key="1">
    <citation type="submission" date="2018-03" db="EMBL/GenBank/DDBJ databases">
        <title>Complete genome sequencing of Faecalibacterium prausnitzii strains isolated from the human gut.</title>
        <authorList>
            <person name="Fitzgerald B.C."/>
            <person name="Shkoporov A.N."/>
            <person name="Ross P.R."/>
            <person name="Hill C."/>
        </authorList>
    </citation>
    <scope>NUCLEOTIDE SEQUENCE [LARGE SCALE GENOMIC DNA]</scope>
    <source>
        <strain evidence="1 2">ATCC 27768</strain>
    </source>
</reference>
<dbReference type="InterPro" id="IPR050194">
    <property type="entry name" value="Glycosyltransferase_grp1"/>
</dbReference>
<evidence type="ECO:0000313" key="2">
    <source>
        <dbReference type="Proteomes" id="UP000252378"/>
    </source>
</evidence>
<accession>A0A367GBJ5</accession>
<evidence type="ECO:0000313" key="1">
    <source>
        <dbReference type="EMBL" id="RCH47278.1"/>
    </source>
</evidence>
<name>A0A367GBJ5_9FIRM</name>
<dbReference type="PANTHER" id="PTHR45947">
    <property type="entry name" value="SULFOQUINOVOSYL TRANSFERASE SQD2"/>
    <property type="match status" value="1"/>
</dbReference>